<dbReference type="HOGENOM" id="CLU_3276654_0_0_6"/>
<protein>
    <submittedName>
        <fullName evidence="1">Uncharacterized protein</fullName>
    </submittedName>
</protein>
<dbReference type="EMBL" id="FN543094">
    <property type="protein sequence ID" value="CBA34542.1"/>
    <property type="molecule type" value="Genomic_DNA"/>
</dbReference>
<sequence>MVRGNHLASHEMLTHAGLRYVREIHDVDNTPPSLLYKWRAL</sequence>
<dbReference type="AlphaFoldDB" id="C9Y597"/>
<accession>C9Y597</accession>
<keyword evidence="2" id="KW-1185">Reference proteome</keyword>
<gene>
    <name evidence="1" type="ordered locus">Ctu_1p00050</name>
</gene>
<evidence type="ECO:0000313" key="2">
    <source>
        <dbReference type="Proteomes" id="UP000002069"/>
    </source>
</evidence>
<dbReference type="KEGG" id="ctu:Ctu_1p00050"/>
<reference evidence="1 2" key="1">
    <citation type="journal article" date="2010" name="J. Bacteriol.">
        <title>Complete Genome Sequence of Cronobacter turicensis LMG 23827, a foodborne pathogen causing deaths in neonates.</title>
        <authorList>
            <person name="Stephan R."/>
            <person name="Lehner A."/>
            <person name="Tischler P."/>
            <person name="Rattei T."/>
        </authorList>
    </citation>
    <scope>NUCLEOTIDE SEQUENCE [LARGE SCALE GENOMIC DNA]</scope>
    <source>
        <strain evidence="2">DSM 18703 / CCUG 55852 / LMG 23827 / z3032</strain>
        <plasmid evidence="1 2">pCTU1</plasmid>
    </source>
</reference>
<dbReference type="PATRIC" id="fig|693216.3.peg.4001"/>
<dbReference type="Proteomes" id="UP000002069">
    <property type="component" value="Plasmid pCTU1"/>
</dbReference>
<evidence type="ECO:0000313" key="1">
    <source>
        <dbReference type="EMBL" id="CBA34542.1"/>
    </source>
</evidence>
<keyword evidence="1" id="KW-0614">Plasmid</keyword>
<organism evidence="1 2">
    <name type="scientific">Cronobacter turicensis (strain DSM 18703 / CCUG 55852 / LMG 23827 / z3032)</name>
    <dbReference type="NCBI Taxonomy" id="693216"/>
    <lineage>
        <taxon>Bacteria</taxon>
        <taxon>Pseudomonadati</taxon>
        <taxon>Pseudomonadota</taxon>
        <taxon>Gammaproteobacteria</taxon>
        <taxon>Enterobacterales</taxon>
        <taxon>Enterobacteriaceae</taxon>
        <taxon>Cronobacter</taxon>
    </lineage>
</organism>
<geneLocation type="plasmid" evidence="1 2">
    <name>pCTU1</name>
</geneLocation>
<proteinExistence type="predicted"/>
<name>C9Y597_CROTZ</name>
<reference evidence="2" key="2">
    <citation type="journal article" date="2011" name="J. Bacteriol.">
        <title>Complete genome sequence of Cronobacter turicensis LMG 23827, a food-borne pathogen causing deaths in neonates.</title>
        <authorList>
            <person name="Stephan R."/>
            <person name="Lehner A."/>
            <person name="Tischler P."/>
            <person name="Rattei T."/>
        </authorList>
    </citation>
    <scope>NUCLEOTIDE SEQUENCE [LARGE SCALE GENOMIC DNA]</scope>
    <source>
        <strain evidence="2">DSM 18703 / CCUG 55852 / LMG 23827 / z3032</strain>
    </source>
</reference>